<dbReference type="SUPFAM" id="SSF53474">
    <property type="entry name" value="alpha/beta-Hydrolases"/>
    <property type="match status" value="1"/>
</dbReference>
<dbReference type="Proteomes" id="UP001596364">
    <property type="component" value="Unassembled WGS sequence"/>
</dbReference>
<keyword evidence="3" id="KW-1185">Reference proteome</keyword>
<evidence type="ECO:0000259" key="1">
    <source>
        <dbReference type="Pfam" id="PF12262"/>
    </source>
</evidence>
<organism evidence="2 3">
    <name type="scientific">Pseudobowmanella zhangzhouensis</name>
    <dbReference type="NCBI Taxonomy" id="1537679"/>
    <lineage>
        <taxon>Bacteria</taxon>
        <taxon>Pseudomonadati</taxon>
        <taxon>Pseudomonadota</taxon>
        <taxon>Gammaproteobacteria</taxon>
        <taxon>Alteromonadales</taxon>
        <taxon>Alteromonadaceae</taxon>
    </lineage>
</organism>
<dbReference type="InterPro" id="IPR025920">
    <property type="entry name" value="Lipase_bact_N"/>
</dbReference>
<dbReference type="PROSITE" id="PS51257">
    <property type="entry name" value="PROKAR_LIPOPROTEIN"/>
    <property type="match status" value="1"/>
</dbReference>
<dbReference type="InterPro" id="IPR029058">
    <property type="entry name" value="AB_hydrolase_fold"/>
</dbReference>
<gene>
    <name evidence="2" type="ORF">ACFP85_06015</name>
</gene>
<dbReference type="EMBL" id="JBHSUS010000001">
    <property type="protein sequence ID" value="MFC6439700.1"/>
    <property type="molecule type" value="Genomic_DNA"/>
</dbReference>
<dbReference type="Gene3D" id="3.40.50.1820">
    <property type="entry name" value="alpha/beta hydrolase"/>
    <property type="match status" value="1"/>
</dbReference>
<reference evidence="3" key="1">
    <citation type="journal article" date="2019" name="Int. J. Syst. Evol. Microbiol.">
        <title>The Global Catalogue of Microorganisms (GCM) 10K type strain sequencing project: providing services to taxonomists for standard genome sequencing and annotation.</title>
        <authorList>
            <consortium name="The Broad Institute Genomics Platform"/>
            <consortium name="The Broad Institute Genome Sequencing Center for Infectious Disease"/>
            <person name="Wu L."/>
            <person name="Ma J."/>
        </authorList>
    </citation>
    <scope>NUCLEOTIDE SEQUENCE [LARGE SCALE GENOMIC DNA]</scope>
    <source>
        <strain evidence="3">CGMCC 1.16031</strain>
    </source>
</reference>
<dbReference type="Pfam" id="PF12262">
    <property type="entry name" value="Lipase_bact_N"/>
    <property type="match status" value="1"/>
</dbReference>
<comment type="caution">
    <text evidence="2">The sequence shown here is derived from an EMBL/GenBank/DDBJ whole genome shotgun (WGS) entry which is preliminary data.</text>
</comment>
<accession>A0ABW1XLN4</accession>
<dbReference type="InterPro" id="IPR020009">
    <property type="entry name" value="VolA/Pla-1/cef"/>
</dbReference>
<evidence type="ECO:0000313" key="3">
    <source>
        <dbReference type="Proteomes" id="UP001596364"/>
    </source>
</evidence>
<feature type="domain" description="Bacterial virulence factor lipase N-terminal" evidence="1">
    <location>
        <begin position="47"/>
        <end position="274"/>
    </location>
</feature>
<name>A0ABW1XLN4_9ALTE</name>
<dbReference type="NCBIfam" id="TIGR03502">
    <property type="entry name" value="lipase_Pla1_cef"/>
    <property type="match status" value="1"/>
</dbReference>
<proteinExistence type="predicted"/>
<dbReference type="RefSeq" id="WP_131256591.1">
    <property type="nucleotide sequence ID" value="NZ_JBHSUS010000001.1"/>
</dbReference>
<sequence>MKKLILSSTIAAVLGLTGCGGGETLADKQKEASASEAVPFTRVVFDPSNSDLNIPNDLLVIPKGNLFDFTLNILADEVVDPADPQYALGALDGWSTQHPFSMRFTVAAGVEIDAVTAAAPGSIRIYEAEQVLESDEAICQAIAAEVQAPGLPCLLHDELQFGVDFVTQKSSANTMSIVPLKPLKPGQGYVIVVTTDLKDSLGRDVVGSTTWELVKQDPTAYPLGSDAQKQLQQIVDFFVTLLDGKGLSRDDVSYAAYFTTQSAGTVLSTVKSLNVAPYAQAFGQAYAATGSPTQAYLAAREYLPEVAVTDYVVPDVFTAFAAQGIITTEQIQGLAAIGITGCNAAQFQAAFGTGNAQVIAAASGVMPHCAAQMRAGSINLPYYLSKENPLGDWWRSACTSGAQLQAMGAEAVGGLIAAGAVGANNNLCQLASDGQLFDLNLAAVGIDDPRNLTRFAPIPAATTVDNIPVQITVPDTAFLSLYNQAPTTMPATGWPVVILQHGITSKKEDMLAITGALSLAGFATIAIDHPLHGARGVVATDTNGVEREINASTMSATDYMNLASLLTTRDNVRQSISDILGLRLGIHNVDDGSTGGTMLDANNVYFVGHSLGAITGTSAVALANTTMGETLGVFDGLYAMKATTLAMPGGSVAAFLFDSGAFGNLVKGSLVAAQSADFRAALGAYMQANGIANQEQAISVFFPLFFNSLSAAEQAEISAVFQSFSFAAQTVTDAGDPNNYAGMLAATETPVHLIEVVGGNDDNDGGTWKSDQVIPNQGSIPLAGTEPLAALIGLSSVSTTTPGSGIVRFLEGTHSSILDPGPSLAATAEMQKQTAGFMQSTNAGQATIVVTDTTVVKQ</sequence>
<protein>
    <submittedName>
        <fullName evidence="2">VolA/Pla-1 family phospholipase</fullName>
    </submittedName>
</protein>
<evidence type="ECO:0000313" key="2">
    <source>
        <dbReference type="EMBL" id="MFC6439700.1"/>
    </source>
</evidence>